<gene>
    <name evidence="2" type="ORF">LWI28_003864</name>
</gene>
<protein>
    <submittedName>
        <fullName evidence="2">Uncharacterized protein</fullName>
    </submittedName>
</protein>
<feature type="region of interest" description="Disordered" evidence="1">
    <location>
        <begin position="168"/>
        <end position="187"/>
    </location>
</feature>
<accession>A0AAD5II82</accession>
<evidence type="ECO:0000313" key="2">
    <source>
        <dbReference type="EMBL" id="KAI9164877.1"/>
    </source>
</evidence>
<reference evidence="2" key="1">
    <citation type="journal article" date="2022" name="Plant J.">
        <title>Strategies of tolerance reflected in two North American maple genomes.</title>
        <authorList>
            <person name="McEvoy S.L."/>
            <person name="Sezen U.U."/>
            <person name="Trouern-Trend A."/>
            <person name="McMahon S.M."/>
            <person name="Schaberg P.G."/>
            <person name="Yang J."/>
            <person name="Wegrzyn J.L."/>
            <person name="Swenson N.G."/>
        </authorList>
    </citation>
    <scope>NUCLEOTIDE SEQUENCE</scope>
    <source>
        <strain evidence="2">91603</strain>
    </source>
</reference>
<keyword evidence="3" id="KW-1185">Reference proteome</keyword>
<evidence type="ECO:0000256" key="1">
    <source>
        <dbReference type="SAM" id="MobiDB-lite"/>
    </source>
</evidence>
<comment type="caution">
    <text evidence="2">The sequence shown here is derived from an EMBL/GenBank/DDBJ whole genome shotgun (WGS) entry which is preliminary data.</text>
</comment>
<dbReference type="EMBL" id="JAJSOW010000105">
    <property type="protein sequence ID" value="KAI9164877.1"/>
    <property type="molecule type" value="Genomic_DNA"/>
</dbReference>
<proteinExistence type="predicted"/>
<organism evidence="2 3">
    <name type="scientific">Acer negundo</name>
    <name type="common">Box elder</name>
    <dbReference type="NCBI Taxonomy" id="4023"/>
    <lineage>
        <taxon>Eukaryota</taxon>
        <taxon>Viridiplantae</taxon>
        <taxon>Streptophyta</taxon>
        <taxon>Embryophyta</taxon>
        <taxon>Tracheophyta</taxon>
        <taxon>Spermatophyta</taxon>
        <taxon>Magnoliopsida</taxon>
        <taxon>eudicotyledons</taxon>
        <taxon>Gunneridae</taxon>
        <taxon>Pentapetalae</taxon>
        <taxon>rosids</taxon>
        <taxon>malvids</taxon>
        <taxon>Sapindales</taxon>
        <taxon>Sapindaceae</taxon>
        <taxon>Hippocastanoideae</taxon>
        <taxon>Acereae</taxon>
        <taxon>Acer</taxon>
    </lineage>
</organism>
<name>A0AAD5II82_ACENE</name>
<sequence>MFLEATLLSYPHSKSNVGHLGGEGMVIPSSGGCSLDNVSSIPILGDNPVNIGGSVQASVPSSSSSSLSRPSSTVGSLVPIPLPDVSTFQQVCSLLPREASPPPVVVVSSSGTIMALSSGDPSQSIDRIFRQHGISSSQSDDSNAERNYDYGGEESSLRNLAFLYGRRKRGDESTAGGSKMVGRLRRSGRHSFIRTGFANSP</sequence>
<evidence type="ECO:0000313" key="3">
    <source>
        <dbReference type="Proteomes" id="UP001064489"/>
    </source>
</evidence>
<dbReference type="AlphaFoldDB" id="A0AAD5II82"/>
<feature type="region of interest" description="Disordered" evidence="1">
    <location>
        <begin position="132"/>
        <end position="151"/>
    </location>
</feature>
<dbReference type="Proteomes" id="UP001064489">
    <property type="component" value="Chromosome 10"/>
</dbReference>
<reference evidence="2" key="2">
    <citation type="submission" date="2023-02" db="EMBL/GenBank/DDBJ databases">
        <authorList>
            <person name="Swenson N.G."/>
            <person name="Wegrzyn J.L."/>
            <person name="Mcevoy S.L."/>
        </authorList>
    </citation>
    <scope>NUCLEOTIDE SEQUENCE</scope>
    <source>
        <strain evidence="2">91603</strain>
        <tissue evidence="2">Leaf</tissue>
    </source>
</reference>